<dbReference type="AlphaFoldDB" id="A5B6B0"/>
<accession>A5B6B0</accession>
<protein>
    <submittedName>
        <fullName evidence="1">Uncharacterized protein</fullName>
    </submittedName>
</protein>
<proteinExistence type="predicted"/>
<reference evidence="1" key="1">
    <citation type="journal article" date="2007" name="PLoS ONE">
        <title>The first genome sequence of an elite grapevine cultivar (Pinot noir Vitis vinifera L.): coping with a highly heterozygous genome.</title>
        <authorList>
            <person name="Velasco R."/>
            <person name="Zharkikh A."/>
            <person name="Troggio M."/>
            <person name="Cartwright D.A."/>
            <person name="Cestaro A."/>
            <person name="Pruss D."/>
            <person name="Pindo M."/>
            <person name="FitzGerald L.M."/>
            <person name="Vezzulli S."/>
            <person name="Reid J."/>
            <person name="Malacarne G."/>
            <person name="Iliev D."/>
            <person name="Coppola G."/>
            <person name="Wardell B."/>
            <person name="Micheletti D."/>
            <person name="Macalma T."/>
            <person name="Facci M."/>
            <person name="Mitchell J.T."/>
            <person name="Perazzolli M."/>
            <person name="Eldredge G."/>
            <person name="Gatto P."/>
            <person name="Oyzerski R."/>
            <person name="Moretto M."/>
            <person name="Gutin N."/>
            <person name="Stefanini M."/>
            <person name="Chen Y."/>
            <person name="Segala C."/>
            <person name="Davenport C."/>
            <person name="Dematte L."/>
            <person name="Mraz A."/>
            <person name="Battilana J."/>
            <person name="Stormo K."/>
            <person name="Costa F."/>
            <person name="Tao Q."/>
            <person name="Si-Ammour A."/>
            <person name="Harkins T."/>
            <person name="Lackey A."/>
            <person name="Perbost C."/>
            <person name="Taillon B."/>
            <person name="Stella A."/>
            <person name="Solovyev V."/>
            <person name="Fawcett J.A."/>
            <person name="Sterck L."/>
            <person name="Vandepoele K."/>
            <person name="Grando S.M."/>
            <person name="Toppo S."/>
            <person name="Moser C."/>
            <person name="Lanchbury J."/>
            <person name="Bogden R."/>
            <person name="Skolnick M."/>
            <person name="Sgaramella V."/>
            <person name="Bhatnagar S.K."/>
            <person name="Fontana P."/>
            <person name="Gutin A."/>
            <person name="Van de Peer Y."/>
            <person name="Salamini F."/>
            <person name="Viola R."/>
        </authorList>
    </citation>
    <scope>NUCLEOTIDE SEQUENCE</scope>
</reference>
<evidence type="ECO:0000313" key="1">
    <source>
        <dbReference type="EMBL" id="CAN74210.1"/>
    </source>
</evidence>
<organism evidence="1">
    <name type="scientific">Vitis vinifera</name>
    <name type="common">Grape</name>
    <dbReference type="NCBI Taxonomy" id="29760"/>
    <lineage>
        <taxon>Eukaryota</taxon>
        <taxon>Viridiplantae</taxon>
        <taxon>Streptophyta</taxon>
        <taxon>Embryophyta</taxon>
        <taxon>Tracheophyta</taxon>
        <taxon>Spermatophyta</taxon>
        <taxon>Magnoliopsida</taxon>
        <taxon>eudicotyledons</taxon>
        <taxon>Gunneridae</taxon>
        <taxon>Pentapetalae</taxon>
        <taxon>rosids</taxon>
        <taxon>Vitales</taxon>
        <taxon>Vitaceae</taxon>
        <taxon>Viteae</taxon>
        <taxon>Vitis</taxon>
    </lineage>
</organism>
<dbReference type="EMBL" id="AM448071">
    <property type="protein sequence ID" value="CAN74210.1"/>
    <property type="molecule type" value="Genomic_DNA"/>
</dbReference>
<gene>
    <name evidence="1" type="ORF">VITISV_003010</name>
</gene>
<name>A5B6B0_VITVI</name>
<sequence length="178" mass="20301">MEKIETFWQPILKLENHFVAIWKLGDHFIAIWKFENHLVAKGHFRSTWRIWQGVAMGLPKHFAAKWDFRSRVPFSQPISQLRNEGTVLRNGTRVPKGCFAAPCEIGLWLRKLEISRYGDFAAISQLRNGVPVLRNGTRVPRGVFAAAKIFAEGGVGLRNLFRSRGPFSQPNLDFAEAI</sequence>